<dbReference type="AlphaFoldDB" id="A0A9D2N0M6"/>
<evidence type="ECO:0000313" key="2">
    <source>
        <dbReference type="Proteomes" id="UP000823910"/>
    </source>
</evidence>
<dbReference type="EMBL" id="DWWT01000026">
    <property type="protein sequence ID" value="HJC05747.1"/>
    <property type="molecule type" value="Genomic_DNA"/>
</dbReference>
<proteinExistence type="predicted"/>
<name>A0A9D2N0M6_9FIRM</name>
<organism evidence="1 2">
    <name type="scientific">Candidatus Enterocloster excrementipullorum</name>
    <dbReference type="NCBI Taxonomy" id="2838559"/>
    <lineage>
        <taxon>Bacteria</taxon>
        <taxon>Bacillati</taxon>
        <taxon>Bacillota</taxon>
        <taxon>Clostridia</taxon>
        <taxon>Lachnospirales</taxon>
        <taxon>Lachnospiraceae</taxon>
        <taxon>Enterocloster</taxon>
    </lineage>
</organism>
<comment type="caution">
    <text evidence="1">The sequence shown here is derived from an EMBL/GenBank/DDBJ whole genome shotgun (WGS) entry which is preliminary data.</text>
</comment>
<dbReference type="Proteomes" id="UP000823910">
    <property type="component" value="Unassembled WGS sequence"/>
</dbReference>
<gene>
    <name evidence="1" type="ORF">H9704_06280</name>
</gene>
<evidence type="ECO:0000313" key="1">
    <source>
        <dbReference type="EMBL" id="HJC05747.1"/>
    </source>
</evidence>
<reference evidence="1" key="2">
    <citation type="submission" date="2021-04" db="EMBL/GenBank/DDBJ databases">
        <authorList>
            <person name="Gilroy R."/>
        </authorList>
    </citation>
    <scope>NUCLEOTIDE SEQUENCE</scope>
    <source>
        <strain evidence="1">CHK180-15479</strain>
    </source>
</reference>
<protein>
    <submittedName>
        <fullName evidence="1">Uncharacterized protein</fullName>
    </submittedName>
</protein>
<sequence>MFAEFIFTPSESKLLIATAVSGMDLIKNALENGIIAMHPSSSTHFLSRILNGGKDHTGTVWVTGTVVPKGFCVDSRTGAGTGQLTKSLADPGKYPHTVVFYKGELQYGWTIYDLCEKMGPGDVYIKGVNAVDQNHTTGVLLGSMVDGTIGKMVLARKEKKFSILVPVGLEKLIPGTIEEAAQFISKPKDDSMGVKCRMFPLKADITITEIEAMEIISGGGKACVFSCGGLHGAEGAVSIALEGTEEQINRAIEVAERIKGNATLPSVVSPACIDCKMPTCYQGGKKKPWITE</sequence>
<accession>A0A9D2N0M6</accession>
<reference evidence="1" key="1">
    <citation type="journal article" date="2021" name="PeerJ">
        <title>Extensive microbial diversity within the chicken gut microbiome revealed by metagenomics and culture.</title>
        <authorList>
            <person name="Gilroy R."/>
            <person name="Ravi A."/>
            <person name="Getino M."/>
            <person name="Pursley I."/>
            <person name="Horton D.L."/>
            <person name="Alikhan N.F."/>
            <person name="Baker D."/>
            <person name="Gharbi K."/>
            <person name="Hall N."/>
            <person name="Watson M."/>
            <person name="Adriaenssens E.M."/>
            <person name="Foster-Nyarko E."/>
            <person name="Jarju S."/>
            <person name="Secka A."/>
            <person name="Antonio M."/>
            <person name="Oren A."/>
            <person name="Chaudhuri R.R."/>
            <person name="La Ragione R."/>
            <person name="Hildebrand F."/>
            <person name="Pallen M.J."/>
        </authorList>
    </citation>
    <scope>NUCLEOTIDE SEQUENCE</scope>
    <source>
        <strain evidence="1">CHK180-15479</strain>
    </source>
</reference>